<gene>
    <name evidence="2" type="ORF">NEMVEDRAFT_v1g147835</name>
</gene>
<dbReference type="STRING" id="45351.A7T6G8"/>
<dbReference type="InterPro" id="IPR051847">
    <property type="entry name" value="RNA_proc/Spliceosome_comp"/>
</dbReference>
<evidence type="ECO:0000313" key="2">
    <source>
        <dbReference type="EMBL" id="EDO28437.1"/>
    </source>
</evidence>
<protein>
    <recommendedName>
        <fullName evidence="4">RRM domain-containing protein</fullName>
    </recommendedName>
</protein>
<feature type="non-terminal residue" evidence="2">
    <location>
        <position position="1"/>
    </location>
</feature>
<dbReference type="KEGG" id="nve:5498873"/>
<name>A7T6G8_NEMVE</name>
<proteinExistence type="predicted"/>
<dbReference type="Proteomes" id="UP000001593">
    <property type="component" value="Unassembled WGS sequence"/>
</dbReference>
<sequence length="52" mass="5968">IKNIQKLNDRMLEMGVTDDASWHKQYKDSAYVFIGGLPYDLTEGDILCVFSQ</sequence>
<dbReference type="SUPFAM" id="SSF54928">
    <property type="entry name" value="RNA-binding domain, RBD"/>
    <property type="match status" value="1"/>
</dbReference>
<dbReference type="EMBL" id="DS471565">
    <property type="protein sequence ID" value="EDO28437.1"/>
    <property type="molecule type" value="Genomic_DNA"/>
</dbReference>
<dbReference type="InParanoid" id="A7T6G8"/>
<evidence type="ECO:0000256" key="1">
    <source>
        <dbReference type="ARBA" id="ARBA00022884"/>
    </source>
</evidence>
<keyword evidence="1" id="KW-0694">RNA-binding</keyword>
<dbReference type="eggNOG" id="KOG0126">
    <property type="taxonomic scope" value="Eukaryota"/>
</dbReference>
<organism evidence="2 3">
    <name type="scientific">Nematostella vectensis</name>
    <name type="common">Starlet sea anemone</name>
    <dbReference type="NCBI Taxonomy" id="45351"/>
    <lineage>
        <taxon>Eukaryota</taxon>
        <taxon>Metazoa</taxon>
        <taxon>Cnidaria</taxon>
        <taxon>Anthozoa</taxon>
        <taxon>Hexacorallia</taxon>
        <taxon>Actiniaria</taxon>
        <taxon>Edwardsiidae</taxon>
        <taxon>Nematostella</taxon>
    </lineage>
</organism>
<dbReference type="InterPro" id="IPR035979">
    <property type="entry name" value="RBD_domain_sf"/>
</dbReference>
<reference evidence="2 3" key="1">
    <citation type="journal article" date="2007" name="Science">
        <title>Sea anemone genome reveals ancestral eumetazoan gene repertoire and genomic organization.</title>
        <authorList>
            <person name="Putnam N.H."/>
            <person name="Srivastava M."/>
            <person name="Hellsten U."/>
            <person name="Dirks B."/>
            <person name="Chapman J."/>
            <person name="Salamov A."/>
            <person name="Terry A."/>
            <person name="Shapiro H."/>
            <person name="Lindquist E."/>
            <person name="Kapitonov V.V."/>
            <person name="Jurka J."/>
            <person name="Genikhovich G."/>
            <person name="Grigoriev I.V."/>
            <person name="Lucas S.M."/>
            <person name="Steele R.E."/>
            <person name="Finnerty J.R."/>
            <person name="Technau U."/>
            <person name="Martindale M.Q."/>
            <person name="Rokhsar D.S."/>
        </authorList>
    </citation>
    <scope>NUCLEOTIDE SEQUENCE [LARGE SCALE GENOMIC DNA]</scope>
    <source>
        <strain evidence="3">CH2 X CH6</strain>
    </source>
</reference>
<dbReference type="AlphaFoldDB" id="A7T6G8"/>
<evidence type="ECO:0008006" key="4">
    <source>
        <dbReference type="Google" id="ProtNLM"/>
    </source>
</evidence>
<dbReference type="PANTHER" id="PTHR45880">
    <property type="entry name" value="RNA-BINDING MOTIF PROTEIN, X-LINKED 2"/>
    <property type="match status" value="1"/>
</dbReference>
<dbReference type="HOGENOM" id="CLU_3037735_0_0_1"/>
<dbReference type="GO" id="GO:0003723">
    <property type="term" value="F:RNA binding"/>
    <property type="evidence" value="ECO:0007669"/>
    <property type="project" value="UniProtKB-KW"/>
</dbReference>
<keyword evidence="3" id="KW-1185">Reference proteome</keyword>
<dbReference type="PhylomeDB" id="A7T6G8"/>
<evidence type="ECO:0000313" key="3">
    <source>
        <dbReference type="Proteomes" id="UP000001593"/>
    </source>
</evidence>
<accession>A7T6G8</accession>
<dbReference type="PANTHER" id="PTHR45880:SF1">
    <property type="entry name" value="RNA-BINDING MOTIF PROTEIN, X-LINKED 2"/>
    <property type="match status" value="1"/>
</dbReference>